<proteinExistence type="predicted"/>
<dbReference type="Pfam" id="PF16956">
    <property type="entry name" value="Porin_7"/>
    <property type="match status" value="1"/>
</dbReference>
<dbReference type="AlphaFoldDB" id="A0A4V2DPX5"/>
<evidence type="ECO:0000313" key="2">
    <source>
        <dbReference type="EMBL" id="RZG68374.1"/>
    </source>
</evidence>
<name>A0A4V2DPX5_9GAMM</name>
<dbReference type="InterPro" id="IPR023614">
    <property type="entry name" value="Porin_dom_sf"/>
</dbReference>
<comment type="caution">
    <text evidence="2">The sequence shown here is derived from an EMBL/GenBank/DDBJ whole genome shotgun (WGS) entry which is preliminary data.</text>
</comment>
<dbReference type="RefSeq" id="WP_130144371.1">
    <property type="nucleotide sequence ID" value="NZ_SGSU01000004.1"/>
</dbReference>
<gene>
    <name evidence="2" type="ORF">EXE25_04790</name>
</gene>
<feature type="signal peptide" evidence="1">
    <location>
        <begin position="1"/>
        <end position="19"/>
    </location>
</feature>
<dbReference type="Proteomes" id="UP000293483">
    <property type="component" value="Unassembled WGS sequence"/>
</dbReference>
<accession>A0A4V2DPX5</accession>
<dbReference type="STRING" id="202951.GCA_001485025_02035"/>
<reference evidence="2 3" key="1">
    <citation type="submission" date="2019-02" db="EMBL/GenBank/DDBJ databases">
        <title>The Batch Genome Submission of Acinetobacter spp. strains.</title>
        <authorList>
            <person name="Qin J."/>
            <person name="Hu Y."/>
            <person name="Ye H."/>
            <person name="Wei L."/>
            <person name="Feng Y."/>
            <person name="Zong Z."/>
        </authorList>
    </citation>
    <scope>NUCLEOTIDE SEQUENCE [LARGE SCALE GENOMIC DNA]</scope>
    <source>
        <strain evidence="2 3">WCHABo060081</strain>
    </source>
</reference>
<feature type="chain" id="PRO_5020222795" evidence="1">
    <location>
        <begin position="20"/>
        <end position="278"/>
    </location>
</feature>
<protein>
    <submittedName>
        <fullName evidence="2">Putative porin</fullName>
    </submittedName>
</protein>
<evidence type="ECO:0000256" key="1">
    <source>
        <dbReference type="SAM" id="SignalP"/>
    </source>
</evidence>
<sequence>MKLSFLTFGLLAVSASSFAYNGQVDAGFTNFDHDSDIIDSNGQVNLHGTYYFNPVAIKGPLNEAAFLGHNSNVYADYNYNYADRKDISIPAGTVSRDVTSHHFSGGIEYYVEKFYLNAGFGFGQLEIEDKLATPIGTLSNTEKEDTYTYRAVAGYMPISNLLLAAGTVGYQSSNEDHDDNRLLLKAKYVAPIGAGQHLNLEADALLGNNDNLAIAADYYFNPAFSAGLAYEIADNGQEDTDYFTLRTKYFIQSNLAIGASAGFGDDMTVLNINGTFRF</sequence>
<dbReference type="EMBL" id="SGSU01000004">
    <property type="protein sequence ID" value="RZG68374.1"/>
    <property type="molecule type" value="Genomic_DNA"/>
</dbReference>
<dbReference type="Gene3D" id="2.40.160.10">
    <property type="entry name" value="Porin"/>
    <property type="match status" value="1"/>
</dbReference>
<dbReference type="InterPro" id="IPR031593">
    <property type="entry name" value="Porin_7"/>
</dbReference>
<evidence type="ECO:0000313" key="3">
    <source>
        <dbReference type="Proteomes" id="UP000293483"/>
    </source>
</evidence>
<keyword evidence="1" id="KW-0732">Signal</keyword>
<organism evidence="2 3">
    <name type="scientific">Acinetobacter bouvetii</name>
    <dbReference type="NCBI Taxonomy" id="202951"/>
    <lineage>
        <taxon>Bacteria</taxon>
        <taxon>Pseudomonadati</taxon>
        <taxon>Pseudomonadota</taxon>
        <taxon>Gammaproteobacteria</taxon>
        <taxon>Moraxellales</taxon>
        <taxon>Moraxellaceae</taxon>
        <taxon>Acinetobacter</taxon>
    </lineage>
</organism>